<evidence type="ECO:0000313" key="2">
    <source>
        <dbReference type="EMBL" id="KAK0400466.1"/>
    </source>
</evidence>
<sequence length="216" mass="25356">MSSGNGDHGDGVVPQIRNPPWYHPEERTQMDVKWDFQVIPEFSCTRKTENQIEKFQNKKYQKYFVNKVPEGCEIIKIYDPYIYHTTHQRPSKIHTDLLKQLLTLCKAKAPSCTAAYIYTFTIYRIENLHDRRFLFLGQNCCEIVPGRGLEIFPRNNMWINRTKEQSANWSFSFFTMRTVPFGFCDLRCGSTVTAFYLKREPDSALMRVPELLSSES</sequence>
<dbReference type="AlphaFoldDB" id="A0AA39H839"/>
<reference evidence="2" key="1">
    <citation type="submission" date="2023-06" db="EMBL/GenBank/DDBJ databases">
        <title>Genomic analysis of the entomopathogenic nematode Steinernema hermaphroditum.</title>
        <authorList>
            <person name="Schwarz E.M."/>
            <person name="Heppert J.K."/>
            <person name="Baniya A."/>
            <person name="Schwartz H.T."/>
            <person name="Tan C.-H."/>
            <person name="Antoshechkin I."/>
            <person name="Sternberg P.W."/>
            <person name="Goodrich-Blair H."/>
            <person name="Dillman A.R."/>
        </authorList>
    </citation>
    <scope>NUCLEOTIDE SEQUENCE</scope>
    <source>
        <strain evidence="2">PS9179</strain>
        <tissue evidence="2">Whole animal</tissue>
    </source>
</reference>
<feature type="region of interest" description="Disordered" evidence="1">
    <location>
        <begin position="1"/>
        <end position="20"/>
    </location>
</feature>
<comment type="caution">
    <text evidence="2">The sequence shown here is derived from an EMBL/GenBank/DDBJ whole genome shotgun (WGS) entry which is preliminary data.</text>
</comment>
<dbReference type="EMBL" id="JAUCMV010000004">
    <property type="protein sequence ID" value="KAK0400466.1"/>
    <property type="molecule type" value="Genomic_DNA"/>
</dbReference>
<dbReference type="Proteomes" id="UP001175271">
    <property type="component" value="Unassembled WGS sequence"/>
</dbReference>
<organism evidence="2 3">
    <name type="scientific">Steinernema hermaphroditum</name>
    <dbReference type="NCBI Taxonomy" id="289476"/>
    <lineage>
        <taxon>Eukaryota</taxon>
        <taxon>Metazoa</taxon>
        <taxon>Ecdysozoa</taxon>
        <taxon>Nematoda</taxon>
        <taxon>Chromadorea</taxon>
        <taxon>Rhabditida</taxon>
        <taxon>Tylenchina</taxon>
        <taxon>Panagrolaimomorpha</taxon>
        <taxon>Strongyloidoidea</taxon>
        <taxon>Steinernematidae</taxon>
        <taxon>Steinernema</taxon>
    </lineage>
</organism>
<protein>
    <submittedName>
        <fullName evidence="2">Uncharacterized protein</fullName>
    </submittedName>
</protein>
<keyword evidence="3" id="KW-1185">Reference proteome</keyword>
<accession>A0AA39H839</accession>
<gene>
    <name evidence="2" type="ORF">QR680_015260</name>
</gene>
<proteinExistence type="predicted"/>
<evidence type="ECO:0000313" key="3">
    <source>
        <dbReference type="Proteomes" id="UP001175271"/>
    </source>
</evidence>
<evidence type="ECO:0000256" key="1">
    <source>
        <dbReference type="SAM" id="MobiDB-lite"/>
    </source>
</evidence>
<name>A0AA39H839_9BILA</name>